<reference evidence="12" key="1">
    <citation type="journal article" date="2022" name="bioRxiv">
        <title>Thiovibrio frasassiensisgen. nov., sp. nov., an autotrophic, elemental sulfur disproportionating bacterium isolated from sulfidic karst sediment, and proposal of Thiovibrionaceae fam. nov.</title>
        <authorList>
            <person name="Aronson H."/>
            <person name="Thomas C."/>
            <person name="Bhattacharyya M."/>
            <person name="Eckstein S."/>
            <person name="Jensen S."/>
            <person name="Barco R."/>
            <person name="Macalady J."/>
            <person name="Amend J."/>
        </authorList>
    </citation>
    <scope>NUCLEOTIDE SEQUENCE</scope>
    <source>
        <strain evidence="12">RS19-109</strain>
    </source>
</reference>
<evidence type="ECO:0000256" key="1">
    <source>
        <dbReference type="ARBA" id="ARBA00001966"/>
    </source>
</evidence>
<dbReference type="Proteomes" id="UP001154240">
    <property type="component" value="Unassembled WGS sequence"/>
</dbReference>
<keyword evidence="6" id="KW-0479">Metal-binding</keyword>
<keyword evidence="9" id="KW-0535">Nitrogen fixation</keyword>
<evidence type="ECO:0000256" key="8">
    <source>
        <dbReference type="ARBA" id="ARBA00023014"/>
    </source>
</evidence>
<evidence type="ECO:0000256" key="6">
    <source>
        <dbReference type="ARBA" id="ARBA00022723"/>
    </source>
</evidence>
<keyword evidence="7" id="KW-0408">Iron</keyword>
<organism evidence="12 13">
    <name type="scientific">Thiovibrio frasassiensis</name>
    <dbReference type="NCBI Taxonomy" id="2984131"/>
    <lineage>
        <taxon>Bacteria</taxon>
        <taxon>Pseudomonadati</taxon>
        <taxon>Thermodesulfobacteriota</taxon>
        <taxon>Desulfobulbia</taxon>
        <taxon>Desulfobulbales</taxon>
        <taxon>Thiovibrionaceae</taxon>
        <taxon>Thiovibrio</taxon>
    </lineage>
</organism>
<name>A0A9X4MCK1_9BACT</name>
<dbReference type="InterPro" id="IPR058240">
    <property type="entry name" value="rSAM_sf"/>
</dbReference>
<dbReference type="InterPro" id="IPR007197">
    <property type="entry name" value="rSAM"/>
</dbReference>
<dbReference type="InterPro" id="IPR036105">
    <property type="entry name" value="DiNase_FeMo-co_biosyn_sf"/>
</dbReference>
<dbReference type="AlphaFoldDB" id="A0A9X4MCK1"/>
<dbReference type="GO" id="GO:0016829">
    <property type="term" value="F:lyase activity"/>
    <property type="evidence" value="ECO:0007669"/>
    <property type="project" value="UniProtKB-KW"/>
</dbReference>
<comment type="pathway">
    <text evidence="2">Cofactor biosynthesis; Fe-Mo cofactor biosynthesis.</text>
</comment>
<evidence type="ECO:0000256" key="9">
    <source>
        <dbReference type="ARBA" id="ARBA00023231"/>
    </source>
</evidence>
<dbReference type="RefSeq" id="WP_307631924.1">
    <property type="nucleotide sequence ID" value="NZ_JAPHEH010000001.1"/>
</dbReference>
<feature type="domain" description="Radical SAM core" evidence="11">
    <location>
        <begin position="81"/>
        <end position="196"/>
    </location>
</feature>
<keyword evidence="8" id="KW-0411">Iron-sulfur</keyword>
<gene>
    <name evidence="12" type="ORF">OLX77_02070</name>
</gene>
<evidence type="ECO:0000256" key="4">
    <source>
        <dbReference type="ARBA" id="ARBA00022485"/>
    </source>
</evidence>
<evidence type="ECO:0000256" key="10">
    <source>
        <dbReference type="ARBA" id="ARBA00023239"/>
    </source>
</evidence>
<comment type="cofactor">
    <cofactor evidence="1">
        <name>[4Fe-4S] cluster</name>
        <dbReference type="ChEBI" id="CHEBI:49883"/>
    </cofactor>
</comment>
<keyword evidence="13" id="KW-1185">Reference proteome</keyword>
<accession>A0A9X4MCK1</accession>
<reference evidence="12" key="2">
    <citation type="submission" date="2022-10" db="EMBL/GenBank/DDBJ databases">
        <authorList>
            <person name="Aronson H.S."/>
        </authorList>
    </citation>
    <scope>NUCLEOTIDE SEQUENCE</scope>
    <source>
        <strain evidence="12">RS19-109</strain>
    </source>
</reference>
<evidence type="ECO:0000313" key="12">
    <source>
        <dbReference type="EMBL" id="MDG4474946.1"/>
    </source>
</evidence>
<keyword evidence="4" id="KW-0004">4Fe-4S</keyword>
<sequence length="381" mass="40137">MTIIHLPKTKQGCGTKIPQRLILPVAPQAAARIRFCGEDPLPQAVPLRGALTWIADLLGQGSDLAGLDLHGPGDPLATVTMTRDILAMLREHYPDLPLGITTLGLGLAEHAGVLAEQGVSRVTLLLDAVTPQTIKKIYTWIRPGKRNTPLAEAAEILIESQAKGISACKAAGIAVSIQTTVYGGINEEEIEEIARQASGLGADSISLLPGKGWLNKEEKLPLPSEETMAALAQKAGQHLSVVCLPEQALQGEGIPSADAGVLSVPKPTTARPNVAVLSANGMDIDLHLGQAIKALIYGPREDGLPCLLGTRDLPEPGSGDNRWQQVAEILNDCFVLMAASAGQKPRDILSSHGLSVLLLEDNVEGTVDVLYGGGKKGKNRK</sequence>
<evidence type="ECO:0000256" key="5">
    <source>
        <dbReference type="ARBA" id="ARBA00022691"/>
    </source>
</evidence>
<keyword evidence="10" id="KW-0456">Lyase</keyword>
<dbReference type="GO" id="GO:0046872">
    <property type="term" value="F:metal ion binding"/>
    <property type="evidence" value="ECO:0007669"/>
    <property type="project" value="UniProtKB-KW"/>
</dbReference>
<evidence type="ECO:0000256" key="2">
    <source>
        <dbReference type="ARBA" id="ARBA00005155"/>
    </source>
</evidence>
<evidence type="ECO:0000256" key="7">
    <source>
        <dbReference type="ARBA" id="ARBA00023004"/>
    </source>
</evidence>
<proteinExistence type="inferred from homology"/>
<evidence type="ECO:0000313" key="13">
    <source>
        <dbReference type="Proteomes" id="UP001154240"/>
    </source>
</evidence>
<dbReference type="Gene3D" id="3.30.420.130">
    <property type="entry name" value="Dinitrogenase iron-molybdenum cofactor biosynthesis domain"/>
    <property type="match status" value="1"/>
</dbReference>
<keyword evidence="5" id="KW-0949">S-adenosyl-L-methionine</keyword>
<dbReference type="EMBL" id="JAPHEH010000001">
    <property type="protein sequence ID" value="MDG4474946.1"/>
    <property type="molecule type" value="Genomic_DNA"/>
</dbReference>
<dbReference type="Pfam" id="PF04055">
    <property type="entry name" value="Radical_SAM"/>
    <property type="match status" value="1"/>
</dbReference>
<comment type="caution">
    <text evidence="12">The sequence shown here is derived from an EMBL/GenBank/DDBJ whole genome shotgun (WGS) entry which is preliminary data.</text>
</comment>
<dbReference type="GO" id="GO:0051539">
    <property type="term" value="F:4 iron, 4 sulfur cluster binding"/>
    <property type="evidence" value="ECO:0007669"/>
    <property type="project" value="UniProtKB-KW"/>
</dbReference>
<protein>
    <recommendedName>
        <fullName evidence="11">Radical SAM core domain-containing protein</fullName>
    </recommendedName>
</protein>
<dbReference type="SUPFAM" id="SSF53146">
    <property type="entry name" value="Nitrogenase accessory factor-like"/>
    <property type="match status" value="1"/>
</dbReference>
<evidence type="ECO:0000259" key="11">
    <source>
        <dbReference type="Pfam" id="PF04055"/>
    </source>
</evidence>
<dbReference type="InterPro" id="IPR013785">
    <property type="entry name" value="Aldolase_TIM"/>
</dbReference>
<comment type="similarity">
    <text evidence="3">Belongs to the radical SAM superfamily. NifB family.</text>
</comment>
<dbReference type="Gene3D" id="3.20.20.70">
    <property type="entry name" value="Aldolase class I"/>
    <property type="match status" value="1"/>
</dbReference>
<dbReference type="PANTHER" id="PTHR43787">
    <property type="entry name" value="FEMO COFACTOR BIOSYNTHESIS PROTEIN NIFB-RELATED"/>
    <property type="match status" value="1"/>
</dbReference>
<dbReference type="SUPFAM" id="SSF102114">
    <property type="entry name" value="Radical SAM enzymes"/>
    <property type="match status" value="1"/>
</dbReference>
<dbReference type="PANTHER" id="PTHR43787:SF13">
    <property type="entry name" value="FEMO COFACTOR BIOSYNTHESIS PROTEIN NIFB"/>
    <property type="match status" value="1"/>
</dbReference>
<evidence type="ECO:0000256" key="3">
    <source>
        <dbReference type="ARBA" id="ARBA00006804"/>
    </source>
</evidence>